<evidence type="ECO:0000256" key="1">
    <source>
        <dbReference type="ARBA" id="ARBA00010364"/>
    </source>
</evidence>
<evidence type="ECO:0000256" key="2">
    <source>
        <dbReference type="HAMAP-Rule" id="MF_00634"/>
    </source>
</evidence>
<dbReference type="SUPFAM" id="SSF69786">
    <property type="entry name" value="YggU-like"/>
    <property type="match status" value="1"/>
</dbReference>
<proteinExistence type="inferred from homology"/>
<evidence type="ECO:0000313" key="6">
    <source>
        <dbReference type="Proteomes" id="UP000186879"/>
    </source>
</evidence>
<organism evidence="3 6">
    <name type="scientific">Methanohalophilus halophilus</name>
    <dbReference type="NCBI Taxonomy" id="2177"/>
    <lineage>
        <taxon>Archaea</taxon>
        <taxon>Methanobacteriati</taxon>
        <taxon>Methanobacteriota</taxon>
        <taxon>Stenosarchaea group</taxon>
        <taxon>Methanomicrobia</taxon>
        <taxon>Methanosarcinales</taxon>
        <taxon>Methanosarcinaceae</taxon>
        <taxon>Methanohalophilus</taxon>
    </lineage>
</organism>
<name>A0A1L3Q0Z5_9EURY</name>
<evidence type="ECO:0000313" key="4">
    <source>
        <dbReference type="EMBL" id="RNI10662.1"/>
    </source>
</evidence>
<reference evidence="5" key="2">
    <citation type="submission" date="2016-10" db="EMBL/GenBank/DDBJ databases">
        <authorList>
            <person name="de Groot N.N."/>
        </authorList>
    </citation>
    <scope>NUCLEOTIDE SEQUENCE [LARGE SCALE GENOMIC DNA]</scope>
    <source>
        <strain evidence="5">Z-7982</strain>
    </source>
</reference>
<dbReference type="EMBL" id="CP017921">
    <property type="protein sequence ID" value="APH38461.1"/>
    <property type="molecule type" value="Genomic_DNA"/>
</dbReference>
<dbReference type="Pfam" id="PF02594">
    <property type="entry name" value="DUF167"/>
    <property type="match status" value="1"/>
</dbReference>
<dbReference type="NCBIfam" id="TIGR00251">
    <property type="entry name" value="DUF167 family protein"/>
    <property type="match status" value="1"/>
</dbReference>
<dbReference type="Proteomes" id="UP000186879">
    <property type="component" value="Chromosome"/>
</dbReference>
<dbReference type="OrthoDB" id="53248at2157"/>
<dbReference type="AlphaFoldDB" id="A0A1L3Q0Z5"/>
<keyword evidence="6" id="KW-1185">Reference proteome</keyword>
<dbReference type="Gene3D" id="3.30.1200.10">
    <property type="entry name" value="YggU-like"/>
    <property type="match status" value="1"/>
</dbReference>
<dbReference type="SMART" id="SM01152">
    <property type="entry name" value="DUF167"/>
    <property type="match status" value="1"/>
</dbReference>
<dbReference type="STRING" id="2177.BHR79_02465"/>
<dbReference type="HAMAP" id="MF_00634">
    <property type="entry name" value="UPF0235"/>
    <property type="match status" value="1"/>
</dbReference>
<comment type="similarity">
    <text evidence="1 2">Belongs to the UPF0235 family.</text>
</comment>
<sequence length="103" mass="11373">MPIRDAIHTKGNGCIIDFEINPGSSKLVVPSGYNIWRNRVEGKLTEPAQKGKANDQLIQQLSHIFQINSSSITIVSGAKTTKKSVHLENMGPKKAEDVLEQYL</sequence>
<dbReference type="EMBL" id="RJJG01000001">
    <property type="protein sequence ID" value="RNI10662.1"/>
    <property type="molecule type" value="Genomic_DNA"/>
</dbReference>
<dbReference type="RefSeq" id="WP_072560852.1">
    <property type="nucleotide sequence ID" value="NZ_CP017921.1"/>
</dbReference>
<dbReference type="Proteomes" id="UP000267921">
    <property type="component" value="Unassembled WGS sequence"/>
</dbReference>
<reference evidence="4 7" key="3">
    <citation type="submission" date="2018-10" db="EMBL/GenBank/DDBJ databases">
        <title>Cultivation of a novel Methanohalophilus strain from Kebrit Deep of the Red Sea and a genomic comparison of members of the genus Methanohalophilus.</title>
        <authorList>
            <person name="Guan Y."/>
            <person name="Ngugi D.K."/>
            <person name="Stingl U."/>
        </authorList>
    </citation>
    <scope>NUCLEOTIDE SEQUENCE [LARGE SCALE GENOMIC DNA]</scope>
    <source>
        <strain evidence="4 7">DSM 3094</strain>
    </source>
</reference>
<dbReference type="KEGG" id="mhaz:BHR79_02465"/>
<dbReference type="InterPro" id="IPR003746">
    <property type="entry name" value="DUF167"/>
</dbReference>
<evidence type="ECO:0000313" key="3">
    <source>
        <dbReference type="EMBL" id="APH38461.1"/>
    </source>
</evidence>
<accession>A0A1L3Q0Z5</accession>
<dbReference type="EMBL" id="FNMU01000001">
    <property type="protein sequence ID" value="SDW09152.1"/>
    <property type="molecule type" value="Genomic_DNA"/>
</dbReference>
<dbReference type="Proteomes" id="UP000198669">
    <property type="component" value="Unassembled WGS sequence"/>
</dbReference>
<evidence type="ECO:0000313" key="7">
    <source>
        <dbReference type="Proteomes" id="UP000267921"/>
    </source>
</evidence>
<reference evidence="3 6" key="1">
    <citation type="submission" date="2016-10" db="EMBL/GenBank/DDBJ databases">
        <title>Methanohalophilus halophilus.</title>
        <authorList>
            <person name="L'haridon S."/>
        </authorList>
    </citation>
    <scope>NUCLEOTIDE SEQUENCE [LARGE SCALE GENOMIC DNA]</scope>
    <source>
        <strain evidence="3 6">Z-7982</strain>
    </source>
</reference>
<protein>
    <recommendedName>
        <fullName evidence="2">UPF0235 protein BHR79_02465</fullName>
    </recommendedName>
</protein>
<dbReference type="GeneID" id="30582585"/>
<evidence type="ECO:0000313" key="5">
    <source>
        <dbReference type="EMBL" id="SDW09152.1"/>
    </source>
</evidence>
<gene>
    <name evidence="3" type="ORF">BHR79_02465</name>
    <name evidence="4" type="ORF">EFE40_00320</name>
    <name evidence="5" type="ORF">SAMN04515625_0319</name>
</gene>
<dbReference type="InterPro" id="IPR036591">
    <property type="entry name" value="YggU-like_sf"/>
</dbReference>